<keyword evidence="4" id="KW-0540">Nuclease</keyword>
<evidence type="ECO:0000256" key="7">
    <source>
        <dbReference type="ARBA" id="ARBA00022801"/>
    </source>
</evidence>
<keyword evidence="7" id="KW-0378">Hydrolase</keyword>
<reference evidence="10" key="1">
    <citation type="submission" date="2012-11" db="EMBL/GenBank/DDBJ databases">
        <authorList>
            <person name="Lucero-Rivera Y.E."/>
            <person name="Tovar-Ramirez D."/>
        </authorList>
    </citation>
    <scope>NUCLEOTIDE SEQUENCE</scope>
    <source>
        <tissue evidence="10">Salivary gland</tissue>
    </source>
</reference>
<evidence type="ECO:0000256" key="1">
    <source>
        <dbReference type="ARBA" id="ARBA00000077"/>
    </source>
</evidence>
<evidence type="ECO:0000256" key="4">
    <source>
        <dbReference type="ARBA" id="ARBA00022722"/>
    </source>
</evidence>
<dbReference type="SUPFAM" id="SSF53098">
    <property type="entry name" value="Ribonuclease H-like"/>
    <property type="match status" value="1"/>
</dbReference>
<accession>L7LXC1</accession>
<protein>
    <recommendedName>
        <fullName evidence="3">ribonuclease H</fullName>
        <ecNumber evidence="3">3.1.26.4</ecNumber>
    </recommendedName>
</protein>
<organism evidence="10">
    <name type="scientific">Rhipicephalus pulchellus</name>
    <name type="common">Yellow backed tick</name>
    <name type="synonym">Dermacentor pulchellus</name>
    <dbReference type="NCBI Taxonomy" id="72859"/>
    <lineage>
        <taxon>Eukaryota</taxon>
        <taxon>Metazoa</taxon>
        <taxon>Ecdysozoa</taxon>
        <taxon>Arthropoda</taxon>
        <taxon>Chelicerata</taxon>
        <taxon>Arachnida</taxon>
        <taxon>Acari</taxon>
        <taxon>Parasitiformes</taxon>
        <taxon>Ixodida</taxon>
        <taxon>Ixodoidea</taxon>
        <taxon>Ixodidae</taxon>
        <taxon>Rhipicephalinae</taxon>
        <taxon>Rhipicephalus</taxon>
        <taxon>Rhipicephalus</taxon>
    </lineage>
</organism>
<dbReference type="EC" id="3.1.26.4" evidence="3"/>
<evidence type="ECO:0000256" key="2">
    <source>
        <dbReference type="ARBA" id="ARBA00005300"/>
    </source>
</evidence>
<sequence length="460" mass="51503">MTPSAMLQLYRVLFLGFLRYSLPALTNASKTNQRILQSVQAQALRICLGLPRSASTAASIAIARDHLVKTHIDVETLRTHIRHLARTPRHHLASLPADRPRSSFCQTVAAYREYLPTSFTPATRPSVPPWCLTQPSINLTIPGIRKKADMSSPALKQLALLLLYEKYQGSMHVYTDGSVMPNSSTAAVVIPMKATTIKFKTSHLTTSTAAELAALRVALDFITDERAQKWAIFSDSKAALQSLLSPLRRGLHEQLVFEITEETHRLIEKGHQITFQWLPSHCGIIGNERADQAARSAHTESSQILIPLSRTDAAWKLRVLARQCTVSQWNEPHFKNARLYSLDPTLSLRIPPGLRRGDATLLCRLWLGVAFTHAYAFRIGMADTAACDHCSGDETIQHILCECPQYCLQRQSLCNALDKLDDRTLSEERILRHRPDLTSQKKAVQALLRFLHSTGLSERL</sequence>
<dbReference type="GO" id="GO:0003676">
    <property type="term" value="F:nucleic acid binding"/>
    <property type="evidence" value="ECO:0007669"/>
    <property type="project" value="InterPro"/>
</dbReference>
<feature type="chain" id="PRO_5003980861" description="ribonuclease H" evidence="8">
    <location>
        <begin position="29"/>
        <end position="460"/>
    </location>
</feature>
<keyword evidence="8" id="KW-0732">Signal</keyword>
<comment type="catalytic activity">
    <reaction evidence="1">
        <text>Endonucleolytic cleavage to 5'-phosphomonoester.</text>
        <dbReference type="EC" id="3.1.26.4"/>
    </reaction>
</comment>
<evidence type="ECO:0000256" key="5">
    <source>
        <dbReference type="ARBA" id="ARBA00022723"/>
    </source>
</evidence>
<dbReference type="InterPro" id="IPR002156">
    <property type="entry name" value="RNaseH_domain"/>
</dbReference>
<dbReference type="GO" id="GO:0046872">
    <property type="term" value="F:metal ion binding"/>
    <property type="evidence" value="ECO:0007669"/>
    <property type="project" value="UniProtKB-KW"/>
</dbReference>
<evidence type="ECO:0000259" key="9">
    <source>
        <dbReference type="PROSITE" id="PS50879"/>
    </source>
</evidence>
<dbReference type="PROSITE" id="PS50879">
    <property type="entry name" value="RNASE_H_1"/>
    <property type="match status" value="1"/>
</dbReference>
<dbReference type="EMBL" id="GACK01008323">
    <property type="protein sequence ID" value="JAA56711.1"/>
    <property type="molecule type" value="mRNA"/>
</dbReference>
<feature type="domain" description="RNase H type-1" evidence="9">
    <location>
        <begin position="167"/>
        <end position="299"/>
    </location>
</feature>
<dbReference type="InterPro" id="IPR036397">
    <property type="entry name" value="RNaseH_sf"/>
</dbReference>
<dbReference type="AlphaFoldDB" id="L7LXC1"/>
<keyword evidence="5" id="KW-0479">Metal-binding</keyword>
<dbReference type="GO" id="GO:0004523">
    <property type="term" value="F:RNA-DNA hybrid ribonuclease activity"/>
    <property type="evidence" value="ECO:0007669"/>
    <property type="project" value="UniProtKB-EC"/>
</dbReference>
<proteinExistence type="evidence at transcript level"/>
<reference evidence="10" key="2">
    <citation type="journal article" date="2015" name="J. Proteomics">
        <title>Sexual differences in the sialomes of the zebra tick, Rhipicephalus pulchellus.</title>
        <authorList>
            <person name="Tan A.W."/>
            <person name="Francischetti I.M."/>
            <person name="Slovak M."/>
            <person name="Kini R.M."/>
            <person name="Ribeiro J.M."/>
        </authorList>
    </citation>
    <scope>NUCLEOTIDE SEQUENCE</scope>
    <source>
        <tissue evidence="10">Salivary gland</tissue>
    </source>
</reference>
<dbReference type="PANTHER" id="PTHR10642:SF26">
    <property type="entry name" value="RIBONUCLEASE H1"/>
    <property type="match status" value="1"/>
</dbReference>
<dbReference type="PANTHER" id="PTHR10642">
    <property type="entry name" value="RIBONUCLEASE H1"/>
    <property type="match status" value="1"/>
</dbReference>
<evidence type="ECO:0000256" key="8">
    <source>
        <dbReference type="SAM" id="SignalP"/>
    </source>
</evidence>
<feature type="signal peptide" evidence="8">
    <location>
        <begin position="1"/>
        <end position="28"/>
    </location>
</feature>
<name>L7LXC1_RHIPC</name>
<evidence type="ECO:0000256" key="6">
    <source>
        <dbReference type="ARBA" id="ARBA00022759"/>
    </source>
</evidence>
<evidence type="ECO:0000256" key="3">
    <source>
        <dbReference type="ARBA" id="ARBA00012180"/>
    </source>
</evidence>
<dbReference type="GO" id="GO:0043137">
    <property type="term" value="P:DNA replication, removal of RNA primer"/>
    <property type="evidence" value="ECO:0007669"/>
    <property type="project" value="TreeGrafter"/>
</dbReference>
<dbReference type="Pfam" id="PF00075">
    <property type="entry name" value="RNase_H"/>
    <property type="match status" value="1"/>
</dbReference>
<comment type="similarity">
    <text evidence="2">Belongs to the RNase H family.</text>
</comment>
<dbReference type="Gene3D" id="3.30.420.10">
    <property type="entry name" value="Ribonuclease H-like superfamily/Ribonuclease H"/>
    <property type="match status" value="1"/>
</dbReference>
<dbReference type="InterPro" id="IPR050092">
    <property type="entry name" value="RNase_H"/>
</dbReference>
<keyword evidence="6" id="KW-0255">Endonuclease</keyword>
<dbReference type="InterPro" id="IPR012337">
    <property type="entry name" value="RNaseH-like_sf"/>
</dbReference>
<dbReference type="CDD" id="cd09276">
    <property type="entry name" value="Rnase_HI_RT_non_LTR"/>
    <property type="match status" value="1"/>
</dbReference>
<evidence type="ECO:0000313" key="10">
    <source>
        <dbReference type="EMBL" id="JAA56711.1"/>
    </source>
</evidence>